<evidence type="ECO:0000313" key="2">
    <source>
        <dbReference type="Proteomes" id="UP000002424"/>
    </source>
</evidence>
<dbReference type="KEGG" id="avn:Avin_32060"/>
<sequence length="32" mass="3628">MTYVNEIVSFCFREDGTNGDNGATTRLDSIDW</sequence>
<dbReference type="EnsemblBacteria" id="ACO79368">
    <property type="protein sequence ID" value="ACO79368"/>
    <property type="gene ID" value="Avin_32060"/>
</dbReference>
<organism evidence="1 2">
    <name type="scientific">Azotobacter vinelandii (strain DJ / ATCC BAA-1303)</name>
    <dbReference type="NCBI Taxonomy" id="322710"/>
    <lineage>
        <taxon>Bacteria</taxon>
        <taxon>Pseudomonadati</taxon>
        <taxon>Pseudomonadota</taxon>
        <taxon>Gammaproteobacteria</taxon>
        <taxon>Pseudomonadales</taxon>
        <taxon>Pseudomonadaceae</taxon>
        <taxon>Azotobacter</taxon>
    </lineage>
</organism>
<proteinExistence type="predicted"/>
<gene>
    <name evidence="1" type="ordered locus">Avin_32060</name>
</gene>
<keyword evidence="2" id="KW-1185">Reference proteome</keyword>
<evidence type="ECO:0000313" key="1">
    <source>
        <dbReference type="EMBL" id="ACO79368.1"/>
    </source>
</evidence>
<dbReference type="HOGENOM" id="CLU_3387796_0_0_6"/>
<dbReference type="AlphaFoldDB" id="C1DP15"/>
<dbReference type="EMBL" id="CP001157">
    <property type="protein sequence ID" value="ACO79368.1"/>
    <property type="molecule type" value="Genomic_DNA"/>
</dbReference>
<name>C1DP15_AZOVD</name>
<protein>
    <submittedName>
        <fullName evidence="1">Uncharacterized protein</fullName>
    </submittedName>
</protein>
<reference evidence="1 2" key="1">
    <citation type="journal article" date="2009" name="J. Bacteriol.">
        <title>Genome sequence of Azotobacter vinelandii, an obligate aerobe specialized to support diverse anaerobic metabolic processes.</title>
        <authorList>
            <person name="Setubal J.C."/>
            <person name="dos Santos P."/>
            <person name="Goldman B.S."/>
            <person name="Ertesvag H."/>
            <person name="Espin G."/>
            <person name="Rubio L.M."/>
            <person name="Valla S."/>
            <person name="Almeida N.F."/>
            <person name="Balasubramanian D."/>
            <person name="Cromes L."/>
            <person name="Curatti L."/>
            <person name="Du Z."/>
            <person name="Godsy E."/>
            <person name="Goodner B."/>
            <person name="Hellner-Burris K."/>
            <person name="Hernandez J.A."/>
            <person name="Houmiel K."/>
            <person name="Imperial J."/>
            <person name="Kennedy C."/>
            <person name="Larson T.J."/>
            <person name="Latreille P."/>
            <person name="Ligon L.S."/>
            <person name="Lu J."/>
            <person name="Maerk M."/>
            <person name="Miller N.M."/>
            <person name="Norton S."/>
            <person name="O'Carroll I.P."/>
            <person name="Paulsen I."/>
            <person name="Raulfs E.C."/>
            <person name="Roemer R."/>
            <person name="Rosser J."/>
            <person name="Segura D."/>
            <person name="Slater S."/>
            <person name="Stricklin S.L."/>
            <person name="Studholme D.J."/>
            <person name="Sun J."/>
            <person name="Viana C.J."/>
            <person name="Wallin E."/>
            <person name="Wang B."/>
            <person name="Wheeler C."/>
            <person name="Zhu H."/>
            <person name="Dean D.R."/>
            <person name="Dixon R."/>
            <person name="Wood D."/>
        </authorList>
    </citation>
    <scope>NUCLEOTIDE SEQUENCE [LARGE SCALE GENOMIC DNA]</scope>
    <source>
        <strain evidence="2">DJ / ATCC BAA-1303</strain>
    </source>
</reference>
<accession>C1DP15</accession>
<dbReference type="Proteomes" id="UP000002424">
    <property type="component" value="Chromosome"/>
</dbReference>